<feature type="transmembrane region" description="Helical" evidence="1">
    <location>
        <begin position="142"/>
        <end position="159"/>
    </location>
</feature>
<evidence type="ECO:0000256" key="1">
    <source>
        <dbReference type="SAM" id="Phobius"/>
    </source>
</evidence>
<feature type="transmembrane region" description="Helical" evidence="1">
    <location>
        <begin position="221"/>
        <end position="239"/>
    </location>
</feature>
<dbReference type="EMBL" id="WHUW01000024">
    <property type="protein sequence ID" value="KAF8435753.1"/>
    <property type="molecule type" value="Genomic_DNA"/>
</dbReference>
<sequence length="390" mass="43094">MATVHLYQGRRWLGWYNAPGSYTIAKRFGRMANSRFWDGLFPGPNDCPVVSFGLDGKKGPQYIAALSGTTLKRGIWEVEGKEIAGRKTTPVNVAYLVMKNVDYKAPVKLIPFKSALWGLIPITVSVVTCIMCALVYDWFNFSMILIGVLTSGLASAFIGKGKLVIKSVSQPASGAPPGDGILIGEDGVVVIKGMERDVNAITKGRFDLLTDSTQATCEYRAIGVCSLLHLVQFLFQLLLVPQGTLFGQTMFLVSLGMSWGILFETLGNPEMRRFRAGTRTTMAVFACLLLFNGVERSSQENDRENRDKILKSCIPNDTDVWRRWREKVVKQLLNISPGSNSLPYLVINEGDLALPESDKMLLKQLLEDAQAAFTGYFHIRGQLVVDGSHQ</sequence>
<keyword evidence="3" id="KW-1185">Reference proteome</keyword>
<keyword evidence="1" id="KW-1133">Transmembrane helix</keyword>
<reference evidence="2" key="2">
    <citation type="journal article" date="2020" name="Nat. Commun.">
        <title>Large-scale genome sequencing of mycorrhizal fungi provides insights into the early evolution of symbiotic traits.</title>
        <authorList>
            <person name="Miyauchi S."/>
            <person name="Kiss E."/>
            <person name="Kuo A."/>
            <person name="Drula E."/>
            <person name="Kohler A."/>
            <person name="Sanchez-Garcia M."/>
            <person name="Morin E."/>
            <person name="Andreopoulos B."/>
            <person name="Barry K.W."/>
            <person name="Bonito G."/>
            <person name="Buee M."/>
            <person name="Carver A."/>
            <person name="Chen C."/>
            <person name="Cichocki N."/>
            <person name="Clum A."/>
            <person name="Culley D."/>
            <person name="Crous P.W."/>
            <person name="Fauchery L."/>
            <person name="Girlanda M."/>
            <person name="Hayes R.D."/>
            <person name="Keri Z."/>
            <person name="LaButti K."/>
            <person name="Lipzen A."/>
            <person name="Lombard V."/>
            <person name="Magnuson J."/>
            <person name="Maillard F."/>
            <person name="Murat C."/>
            <person name="Nolan M."/>
            <person name="Ohm R.A."/>
            <person name="Pangilinan J."/>
            <person name="Pereira M.F."/>
            <person name="Perotto S."/>
            <person name="Peter M."/>
            <person name="Pfister S."/>
            <person name="Riley R."/>
            <person name="Sitrit Y."/>
            <person name="Stielow J.B."/>
            <person name="Szollosi G."/>
            <person name="Zifcakova L."/>
            <person name="Stursova M."/>
            <person name="Spatafora J.W."/>
            <person name="Tedersoo L."/>
            <person name="Vaario L.M."/>
            <person name="Yamada A."/>
            <person name="Yan M."/>
            <person name="Wang P."/>
            <person name="Xu J."/>
            <person name="Bruns T."/>
            <person name="Baldrian P."/>
            <person name="Vilgalys R."/>
            <person name="Dunand C."/>
            <person name="Henrissat B."/>
            <person name="Grigoriev I.V."/>
            <person name="Hibbett D."/>
            <person name="Nagy L.G."/>
            <person name="Martin F.M."/>
        </authorList>
    </citation>
    <scope>NUCLEOTIDE SEQUENCE</scope>
    <source>
        <strain evidence="2">BED1</strain>
    </source>
</reference>
<name>A0AAD4BNA4_BOLED</name>
<dbReference type="Proteomes" id="UP001194468">
    <property type="component" value="Unassembled WGS sequence"/>
</dbReference>
<keyword evidence="1" id="KW-0812">Transmembrane</keyword>
<feature type="transmembrane region" description="Helical" evidence="1">
    <location>
        <begin position="114"/>
        <end position="136"/>
    </location>
</feature>
<evidence type="ECO:0000313" key="2">
    <source>
        <dbReference type="EMBL" id="KAF8435753.1"/>
    </source>
</evidence>
<comment type="caution">
    <text evidence="2">The sequence shown here is derived from an EMBL/GenBank/DDBJ whole genome shotgun (WGS) entry which is preliminary data.</text>
</comment>
<keyword evidence="1" id="KW-0472">Membrane</keyword>
<gene>
    <name evidence="2" type="ORF">L210DRAFT_3550533</name>
</gene>
<proteinExistence type="predicted"/>
<protein>
    <submittedName>
        <fullName evidence="2">Uncharacterized protein</fullName>
    </submittedName>
</protein>
<organism evidence="2 3">
    <name type="scientific">Boletus edulis BED1</name>
    <dbReference type="NCBI Taxonomy" id="1328754"/>
    <lineage>
        <taxon>Eukaryota</taxon>
        <taxon>Fungi</taxon>
        <taxon>Dikarya</taxon>
        <taxon>Basidiomycota</taxon>
        <taxon>Agaricomycotina</taxon>
        <taxon>Agaricomycetes</taxon>
        <taxon>Agaricomycetidae</taxon>
        <taxon>Boletales</taxon>
        <taxon>Boletineae</taxon>
        <taxon>Boletaceae</taxon>
        <taxon>Boletoideae</taxon>
        <taxon>Boletus</taxon>
    </lineage>
</organism>
<evidence type="ECO:0000313" key="3">
    <source>
        <dbReference type="Proteomes" id="UP001194468"/>
    </source>
</evidence>
<accession>A0AAD4BNA4</accession>
<feature type="transmembrane region" description="Helical" evidence="1">
    <location>
        <begin position="245"/>
        <end position="264"/>
    </location>
</feature>
<dbReference type="AlphaFoldDB" id="A0AAD4BNA4"/>
<reference evidence="2" key="1">
    <citation type="submission" date="2019-10" db="EMBL/GenBank/DDBJ databases">
        <authorList>
            <consortium name="DOE Joint Genome Institute"/>
            <person name="Kuo A."/>
            <person name="Miyauchi S."/>
            <person name="Kiss E."/>
            <person name="Drula E."/>
            <person name="Kohler A."/>
            <person name="Sanchez-Garcia M."/>
            <person name="Andreopoulos B."/>
            <person name="Barry K.W."/>
            <person name="Bonito G."/>
            <person name="Buee M."/>
            <person name="Carver A."/>
            <person name="Chen C."/>
            <person name="Cichocki N."/>
            <person name="Clum A."/>
            <person name="Culley D."/>
            <person name="Crous P.W."/>
            <person name="Fauchery L."/>
            <person name="Girlanda M."/>
            <person name="Hayes R."/>
            <person name="Keri Z."/>
            <person name="LaButti K."/>
            <person name="Lipzen A."/>
            <person name="Lombard V."/>
            <person name="Magnuson J."/>
            <person name="Maillard F."/>
            <person name="Morin E."/>
            <person name="Murat C."/>
            <person name="Nolan M."/>
            <person name="Ohm R."/>
            <person name="Pangilinan J."/>
            <person name="Pereira M."/>
            <person name="Perotto S."/>
            <person name="Peter M."/>
            <person name="Riley R."/>
            <person name="Sitrit Y."/>
            <person name="Stielow B."/>
            <person name="Szollosi G."/>
            <person name="Zifcakova L."/>
            <person name="Stursova M."/>
            <person name="Spatafora J.W."/>
            <person name="Tedersoo L."/>
            <person name="Vaario L.-M."/>
            <person name="Yamada A."/>
            <person name="Yan M."/>
            <person name="Wang P."/>
            <person name="Xu J."/>
            <person name="Bruns T."/>
            <person name="Baldrian P."/>
            <person name="Vilgalys R."/>
            <person name="Henrissat B."/>
            <person name="Grigoriev I.V."/>
            <person name="Hibbett D."/>
            <person name="Nagy L.G."/>
            <person name="Martin F.M."/>
        </authorList>
    </citation>
    <scope>NUCLEOTIDE SEQUENCE</scope>
    <source>
        <strain evidence="2">BED1</strain>
    </source>
</reference>